<gene>
    <name evidence="2" type="ORF">KDK_77260</name>
</gene>
<protein>
    <recommendedName>
        <fullName evidence="4">Cytoplasmic protein</fullName>
    </recommendedName>
</protein>
<keyword evidence="3" id="KW-1185">Reference proteome</keyword>
<dbReference type="Pfam" id="PF14328">
    <property type="entry name" value="DUF4385"/>
    <property type="match status" value="1"/>
</dbReference>
<accession>A0A402AXU3</accession>
<evidence type="ECO:0000313" key="3">
    <source>
        <dbReference type="Proteomes" id="UP000287188"/>
    </source>
</evidence>
<feature type="region of interest" description="Disordered" evidence="1">
    <location>
        <begin position="98"/>
        <end position="118"/>
    </location>
</feature>
<evidence type="ECO:0008006" key="4">
    <source>
        <dbReference type="Google" id="ProtNLM"/>
    </source>
</evidence>
<dbReference type="OrthoDB" id="65486at2"/>
<name>A0A402AXU3_9CHLR</name>
<reference evidence="3" key="1">
    <citation type="submission" date="2018-12" db="EMBL/GenBank/DDBJ databases">
        <title>Tengunoibacter tsumagoiensis gen. nov., sp. nov., Dictyobacter kobayashii sp. nov., D. alpinus sp. nov., and D. joshuensis sp. nov. and description of Dictyobacteraceae fam. nov. within the order Ktedonobacterales isolated from Tengu-no-mugimeshi.</title>
        <authorList>
            <person name="Wang C.M."/>
            <person name="Zheng Y."/>
            <person name="Sakai Y."/>
            <person name="Toyoda A."/>
            <person name="Minakuchi Y."/>
            <person name="Abe K."/>
            <person name="Yokota A."/>
            <person name="Yabe S."/>
        </authorList>
    </citation>
    <scope>NUCLEOTIDE SEQUENCE [LARGE SCALE GENOMIC DNA]</scope>
    <source>
        <strain evidence="3">Uno11</strain>
    </source>
</reference>
<proteinExistence type="predicted"/>
<dbReference type="RefSeq" id="WP_126557241.1">
    <property type="nucleotide sequence ID" value="NZ_BIFS01000002.1"/>
</dbReference>
<sequence>MRASSKSFDYTKDFKNIDFRAHPELYQVGRGEQGVLLVEPYKSEILPYWRFKTPAEAQQSAERIYQLFLNYKQDGDFVGMDMARKFLQMGYTRSRRYANHQSGRKYQANPQKETTPEEMREARKRILPQIQDSEKAESARIFYGIYLQARNDIDYQRLKKLHEDKYAGKH</sequence>
<dbReference type="Proteomes" id="UP000287188">
    <property type="component" value="Unassembled WGS sequence"/>
</dbReference>
<evidence type="ECO:0000256" key="1">
    <source>
        <dbReference type="SAM" id="MobiDB-lite"/>
    </source>
</evidence>
<comment type="caution">
    <text evidence="2">The sequence shown here is derived from an EMBL/GenBank/DDBJ whole genome shotgun (WGS) entry which is preliminary data.</text>
</comment>
<dbReference type="InterPro" id="IPR025494">
    <property type="entry name" value="DUF4385"/>
</dbReference>
<dbReference type="AlphaFoldDB" id="A0A402AXU3"/>
<organism evidence="2 3">
    <name type="scientific">Dictyobacter kobayashii</name>
    <dbReference type="NCBI Taxonomy" id="2014872"/>
    <lineage>
        <taxon>Bacteria</taxon>
        <taxon>Bacillati</taxon>
        <taxon>Chloroflexota</taxon>
        <taxon>Ktedonobacteria</taxon>
        <taxon>Ktedonobacterales</taxon>
        <taxon>Dictyobacteraceae</taxon>
        <taxon>Dictyobacter</taxon>
    </lineage>
</organism>
<dbReference type="EMBL" id="BIFS01000002">
    <property type="protein sequence ID" value="GCE23926.1"/>
    <property type="molecule type" value="Genomic_DNA"/>
</dbReference>
<evidence type="ECO:0000313" key="2">
    <source>
        <dbReference type="EMBL" id="GCE23926.1"/>
    </source>
</evidence>